<dbReference type="InterPro" id="IPR043146">
    <property type="entry name" value="Penicillin_amidase_N_B-knob"/>
</dbReference>
<dbReference type="GO" id="GO:0008953">
    <property type="term" value="F:penicillin amidase activity"/>
    <property type="evidence" value="ECO:0007669"/>
    <property type="project" value="UniProtKB-EC"/>
</dbReference>
<keyword evidence="2 7" id="KW-0378">Hydrolase</keyword>
<proteinExistence type="inferred from homology"/>
<dbReference type="Gene3D" id="2.30.120.10">
    <property type="match status" value="1"/>
</dbReference>
<dbReference type="InterPro" id="IPR014395">
    <property type="entry name" value="Pen/GL7ACA/AHL_acylase"/>
</dbReference>
<name>A0A7X0AYW9_9PROT</name>
<keyword evidence="6" id="KW-0472">Membrane</keyword>
<evidence type="ECO:0000313" key="7">
    <source>
        <dbReference type="EMBL" id="MBB6252693.1"/>
    </source>
</evidence>
<comment type="similarity">
    <text evidence="1">Belongs to the peptidase S45 family.</text>
</comment>
<dbReference type="PIRSF" id="PIRSF001227">
    <property type="entry name" value="Pen_acylase"/>
    <property type="match status" value="1"/>
</dbReference>
<keyword evidence="8" id="KW-1185">Reference proteome</keyword>
<gene>
    <name evidence="7" type="ORF">FHS74_003253</name>
</gene>
<dbReference type="AlphaFoldDB" id="A0A7X0AYW9"/>
<dbReference type="EMBL" id="JACIIZ010000008">
    <property type="protein sequence ID" value="MBB6252693.1"/>
    <property type="molecule type" value="Genomic_DNA"/>
</dbReference>
<evidence type="ECO:0000313" key="8">
    <source>
        <dbReference type="Proteomes" id="UP000539175"/>
    </source>
</evidence>
<dbReference type="RefSeq" id="WP_184802335.1">
    <property type="nucleotide sequence ID" value="NZ_JACIIZ010000008.1"/>
</dbReference>
<dbReference type="PANTHER" id="PTHR34218">
    <property type="entry name" value="PEPTIDASE S45 PENICILLIN AMIDASE"/>
    <property type="match status" value="1"/>
</dbReference>
<dbReference type="Pfam" id="PF01804">
    <property type="entry name" value="Penicil_amidase"/>
    <property type="match status" value="1"/>
</dbReference>
<dbReference type="CDD" id="cd03747">
    <property type="entry name" value="Ntn_PGA_like"/>
    <property type="match status" value="1"/>
</dbReference>
<evidence type="ECO:0000256" key="4">
    <source>
        <dbReference type="PIRSR" id="PIRSR001227-1"/>
    </source>
</evidence>
<organism evidence="7 8">
    <name type="scientific">Nitrospirillum iridis</name>
    <dbReference type="NCBI Taxonomy" id="765888"/>
    <lineage>
        <taxon>Bacteria</taxon>
        <taxon>Pseudomonadati</taxon>
        <taxon>Pseudomonadota</taxon>
        <taxon>Alphaproteobacteria</taxon>
        <taxon>Rhodospirillales</taxon>
        <taxon>Azospirillaceae</taxon>
        <taxon>Nitrospirillum</taxon>
    </lineage>
</organism>
<dbReference type="InterPro" id="IPR023343">
    <property type="entry name" value="Penicillin_amidase_dom1"/>
</dbReference>
<accession>A0A7X0AYW9</accession>
<dbReference type="InterPro" id="IPR029055">
    <property type="entry name" value="Ntn_hydrolases_N"/>
</dbReference>
<dbReference type="GO" id="GO:0017000">
    <property type="term" value="P:antibiotic biosynthetic process"/>
    <property type="evidence" value="ECO:0007669"/>
    <property type="project" value="InterPro"/>
</dbReference>
<comment type="caution">
    <text evidence="7">The sequence shown here is derived from an EMBL/GenBank/DDBJ whole genome shotgun (WGS) entry which is preliminary data.</text>
</comment>
<feature type="transmembrane region" description="Helical" evidence="6">
    <location>
        <begin position="12"/>
        <end position="37"/>
    </location>
</feature>
<keyword evidence="5" id="KW-0106">Calcium</keyword>
<dbReference type="InterPro" id="IPR002692">
    <property type="entry name" value="S45"/>
</dbReference>
<feature type="binding site" evidence="5">
    <location>
        <position position="345"/>
    </location>
    <ligand>
        <name>Ca(2+)</name>
        <dbReference type="ChEBI" id="CHEBI:29108"/>
    </ligand>
</feature>
<evidence type="ECO:0000256" key="6">
    <source>
        <dbReference type="SAM" id="Phobius"/>
    </source>
</evidence>
<sequence>MGTTTDRRTGRRVLAWLGGIAGVAVVGFVGLGAWSAWSLNASLPQLEGTAAIPGMTGPVTVERDENGVPTLTGPDRASLIYALGFLHAQERFFQMDLLRRTAAGELSELIGPATVKMDTPHRVHRFRARAKAAVERSSPEQRAMLAAYTAGVNAGLGGLRRAPFEYTLLRQTPKPWGLEDTLLVVDAMYFDLQSSDGWEEQRLALAMDQLGPVMANFLYPKGTELDAPLDGSKLPDPPMPESYVPAVKVGQAPQQQEALIRGSNNWAVAGGLTGTGAGMVANDMHLGLRTPNTWYRARLVVKPAGADAPTLDIVGVTLPGNPLMVVGSNKHIAWGYTDAYVDTGDVVVLEAVDGDPDHYKTPEGAKALVKHLEPLCATNCPSLMVEDSDWGPVVGTDPQGHKLAYRWVAHDVGAEVMTAGAALEQAGSVDEAVAIAHRLPIPNENMMVTDTKGNIAWTIVGLVPRRFGHDGTLPTPWGDGKAGWNGYLSPAEVPVITNPENGRLWTANTRVVGGDALAKLGFGGYGLGARAGQIRDDLLAKDSFTEKDLLAIQLDDRATLLDFWQRLMLQALGERVSDPGLAALVAPVESWGGRAAIPSVGYRLVRTFRSAVVDRLYQAYTAPMAGPAGAHADDLISHQSEGPARRLLTAKPQGLVPPGYKSWDAVLDAALKDVRDRIGQNGGDIAHFTWGERNRLAIRHPLSNVAPVLSPYLDPPSEPVPGDLYQPRVAAPSFGASERLVVSPGHEDTGLFHMPTGQSGHMLSPYYNKGHEDWVQGRPTPLLPGPTRWRMTLEPGKAPATP</sequence>
<keyword evidence="5" id="KW-0479">Metal-binding</keyword>
<feature type="binding site" evidence="5">
    <location>
        <position position="342"/>
    </location>
    <ligand>
        <name>Ca(2+)</name>
        <dbReference type="ChEBI" id="CHEBI:29108"/>
    </ligand>
</feature>
<reference evidence="7 8" key="1">
    <citation type="submission" date="2020-08" db="EMBL/GenBank/DDBJ databases">
        <title>Genomic Encyclopedia of Type Strains, Phase IV (KMG-IV): sequencing the most valuable type-strain genomes for metagenomic binning, comparative biology and taxonomic classification.</title>
        <authorList>
            <person name="Goeker M."/>
        </authorList>
    </citation>
    <scope>NUCLEOTIDE SEQUENCE [LARGE SCALE GENOMIC DNA]</scope>
    <source>
        <strain evidence="7 8">DSM 22198</strain>
    </source>
</reference>
<dbReference type="PANTHER" id="PTHR34218:SF4">
    <property type="entry name" value="ACYL-HOMOSERINE LACTONE ACYLASE QUIP"/>
    <property type="match status" value="1"/>
</dbReference>
<dbReference type="Gene3D" id="1.10.1400.10">
    <property type="match status" value="1"/>
</dbReference>
<protein>
    <submittedName>
        <fullName evidence="7">Penicillin amidase</fullName>
        <ecNumber evidence="7">3.5.1.11</ecNumber>
    </submittedName>
</protein>
<feature type="binding site" evidence="5">
    <location>
        <position position="199"/>
    </location>
    <ligand>
        <name>Ca(2+)</name>
        <dbReference type="ChEBI" id="CHEBI:29108"/>
    </ligand>
</feature>
<evidence type="ECO:0000256" key="1">
    <source>
        <dbReference type="ARBA" id="ARBA00006586"/>
    </source>
</evidence>
<evidence type="ECO:0000256" key="5">
    <source>
        <dbReference type="PIRSR" id="PIRSR001227-2"/>
    </source>
</evidence>
<dbReference type="EC" id="3.5.1.11" evidence="7"/>
<feature type="active site" description="Nucleophile" evidence="4">
    <location>
        <position position="263"/>
    </location>
</feature>
<keyword evidence="3" id="KW-0865">Zymogen</keyword>
<keyword evidence="6" id="KW-1133">Transmembrane helix</keyword>
<dbReference type="SUPFAM" id="SSF56235">
    <property type="entry name" value="N-terminal nucleophile aminohydrolases (Ntn hydrolases)"/>
    <property type="match status" value="1"/>
</dbReference>
<dbReference type="InterPro" id="IPR043147">
    <property type="entry name" value="Penicillin_amidase_A-knob"/>
</dbReference>
<dbReference type="GO" id="GO:0046872">
    <property type="term" value="F:metal ion binding"/>
    <property type="evidence" value="ECO:0007669"/>
    <property type="project" value="UniProtKB-KW"/>
</dbReference>
<evidence type="ECO:0000256" key="2">
    <source>
        <dbReference type="ARBA" id="ARBA00022801"/>
    </source>
</evidence>
<dbReference type="Proteomes" id="UP000539175">
    <property type="component" value="Unassembled WGS sequence"/>
</dbReference>
<evidence type="ECO:0000256" key="3">
    <source>
        <dbReference type="ARBA" id="ARBA00023145"/>
    </source>
</evidence>
<dbReference type="Gene3D" id="1.10.439.10">
    <property type="entry name" value="Penicillin Amidohydrolase, domain 1"/>
    <property type="match status" value="1"/>
</dbReference>
<comment type="cofactor">
    <cofactor evidence="5">
        <name>Ca(2+)</name>
        <dbReference type="ChEBI" id="CHEBI:29108"/>
    </cofactor>
    <text evidence="5">Binds 1 Ca(2+) ion per dimer.</text>
</comment>
<dbReference type="Gene3D" id="3.60.20.10">
    <property type="entry name" value="Glutamine Phosphoribosylpyrophosphate, subunit 1, domain 1"/>
    <property type="match status" value="1"/>
</dbReference>
<keyword evidence="6" id="KW-0812">Transmembrane</keyword>